<proteinExistence type="predicted"/>
<dbReference type="Proteomes" id="UP000013307">
    <property type="component" value="Chromosome"/>
</dbReference>
<gene>
    <name evidence="1" type="ORF">Asulf_00582</name>
</gene>
<name>N0BED2_9EURY</name>
<dbReference type="Gene3D" id="3.90.920.10">
    <property type="entry name" value="DNA primase, PRIM domain"/>
    <property type="match status" value="1"/>
</dbReference>
<dbReference type="EMBL" id="CP005290">
    <property type="protein sequence ID" value="AGK60602.1"/>
    <property type="molecule type" value="Genomic_DNA"/>
</dbReference>
<dbReference type="HOGENOM" id="CLU_935689_0_0_2"/>
<evidence type="ECO:0000313" key="1">
    <source>
        <dbReference type="EMBL" id="AGK60602.1"/>
    </source>
</evidence>
<evidence type="ECO:0000313" key="2">
    <source>
        <dbReference type="Proteomes" id="UP000013307"/>
    </source>
</evidence>
<dbReference type="RefSeq" id="WP_015590201.1">
    <property type="nucleotide sequence ID" value="NC_021169.1"/>
</dbReference>
<organism evidence="1 2">
    <name type="scientific">Archaeoglobus sulfaticallidus PM70-1</name>
    <dbReference type="NCBI Taxonomy" id="387631"/>
    <lineage>
        <taxon>Archaea</taxon>
        <taxon>Methanobacteriati</taxon>
        <taxon>Methanobacteriota</taxon>
        <taxon>Archaeoglobi</taxon>
        <taxon>Archaeoglobales</taxon>
        <taxon>Archaeoglobaceae</taxon>
        <taxon>Archaeoglobus</taxon>
    </lineage>
</organism>
<dbReference type="GeneID" id="15392225"/>
<sequence length="297" mass="34929">MNLLRPFGELDVLGLYSGVAKHLKDFLKGKEIASKTWVKAKIPFFLNRAGKLGPLWINDFDYIDQDFLRIRAKHHLNDVRSRLDERQILLWKYFAPRKYSEFFYATNGEGEGREIERVFIDIDRTNLEAEKSLEVTRLLLEIVEEHKEQDDEMNDLIKSLAVYWTGSSFHLYMFLTKPQPPEFYEEKIQYHRETLFKSWTDAWVRAVKEKVGFKVTGGHEKKKDSIVIDPSQTPSGKLARVPLGCLHMKDFEPDGVSIPMNENMIYDDGIVEWLKGLAPEYVVKHAERFSRYLWSYR</sequence>
<dbReference type="eggNOG" id="arCOG12542">
    <property type="taxonomic scope" value="Archaea"/>
</dbReference>
<accession>N0BED2</accession>
<dbReference type="AlphaFoldDB" id="N0BED2"/>
<dbReference type="OrthoDB" id="358460at2157"/>
<keyword evidence="2" id="KW-1185">Reference proteome</keyword>
<dbReference type="KEGG" id="ast:Asulf_00582"/>
<reference evidence="1 2" key="1">
    <citation type="journal article" date="2013" name="Genome Announc.">
        <title>Complete Genome Sequence of the Thermophilic and Facultatively Chemolithoautotrophic Sulfate Reducer Archaeoglobus sulfaticallidus Strain PM70-1T.</title>
        <authorList>
            <person name="Stokke R."/>
            <person name="Hocking W.P."/>
            <person name="Steinsbu B.O."/>
            <person name="Steen I.H."/>
        </authorList>
    </citation>
    <scope>NUCLEOTIDE SEQUENCE [LARGE SCALE GENOMIC DNA]</scope>
    <source>
        <strain evidence="1">PM70-1</strain>
    </source>
</reference>
<protein>
    <submittedName>
        <fullName evidence="1">Uncharacterized protein</fullName>
    </submittedName>
</protein>